<dbReference type="InterPro" id="IPR029479">
    <property type="entry name" value="Nitroreductase"/>
</dbReference>
<evidence type="ECO:0000256" key="2">
    <source>
        <dbReference type="ARBA" id="ARBA00023002"/>
    </source>
</evidence>
<dbReference type="Gene3D" id="3.40.109.10">
    <property type="entry name" value="NADH Oxidase"/>
    <property type="match status" value="1"/>
</dbReference>
<evidence type="ECO:0000313" key="5">
    <source>
        <dbReference type="EMBL" id="MDF0592194.1"/>
    </source>
</evidence>
<feature type="domain" description="Putative nitroreductase TM1586" evidence="4">
    <location>
        <begin position="101"/>
        <end position="168"/>
    </location>
</feature>
<reference evidence="5 6" key="1">
    <citation type="submission" date="2023-03" db="EMBL/GenBank/DDBJ databases">
        <title>Whole genome sequencing of Methanotrichaceae archaeon M04Ac.</title>
        <authorList>
            <person name="Khomyakova M.A."/>
            <person name="Merkel A.Y."/>
            <person name="Slobodkin A.I."/>
        </authorList>
    </citation>
    <scope>NUCLEOTIDE SEQUENCE [LARGE SCALE GENOMIC DNA]</scope>
    <source>
        <strain evidence="5 6">M04Ac</strain>
    </source>
</reference>
<dbReference type="Proteomes" id="UP001215956">
    <property type="component" value="Unassembled WGS sequence"/>
</dbReference>
<evidence type="ECO:0000313" key="6">
    <source>
        <dbReference type="Proteomes" id="UP001215956"/>
    </source>
</evidence>
<dbReference type="Pfam" id="PF14512">
    <property type="entry name" value="TM1586_NiRdase"/>
    <property type="match status" value="1"/>
</dbReference>
<dbReference type="InterPro" id="IPR000415">
    <property type="entry name" value="Nitroreductase-like"/>
</dbReference>
<dbReference type="PANTHER" id="PTHR43673">
    <property type="entry name" value="NAD(P)H NITROREDUCTASE YDGI-RELATED"/>
    <property type="match status" value="1"/>
</dbReference>
<organism evidence="5 6">
    <name type="scientific">Candidatus Methanocrinis alkalitolerans</name>
    <dbReference type="NCBI Taxonomy" id="3033395"/>
    <lineage>
        <taxon>Archaea</taxon>
        <taxon>Methanobacteriati</taxon>
        <taxon>Methanobacteriota</taxon>
        <taxon>Stenosarchaea group</taxon>
        <taxon>Methanomicrobia</taxon>
        <taxon>Methanotrichales</taxon>
        <taxon>Methanotrichaceae</taxon>
        <taxon>Methanocrinis</taxon>
    </lineage>
</organism>
<evidence type="ECO:0000256" key="1">
    <source>
        <dbReference type="ARBA" id="ARBA00007118"/>
    </source>
</evidence>
<evidence type="ECO:0000259" key="4">
    <source>
        <dbReference type="Pfam" id="PF14512"/>
    </source>
</evidence>
<accession>A0ABT5XBV5</accession>
<feature type="domain" description="Nitroreductase" evidence="3">
    <location>
        <begin position="7"/>
        <end position="74"/>
    </location>
</feature>
<sequence length="171" mass="19056">MEVSEAIKKRRSIRKYQPRKIENDKLDRILEAGRLAPSAKNLQEWKFVVVRDDGRRKRLAEAAKGQTFVGEAPVVIAACATVTDYVMTCGQLTYPIDLAIAVDHMTLQAAAEGLGTCWIGAFYEEEVKKVLSIPPEVRVVALLPIGYPAEEPPASRPRKEMDEIVAFESWG</sequence>
<dbReference type="CDD" id="cd02139">
    <property type="entry name" value="nitroreductase"/>
    <property type="match status" value="1"/>
</dbReference>
<dbReference type="RefSeq" id="WP_316967903.1">
    <property type="nucleotide sequence ID" value="NZ_JARFPL010000002.1"/>
</dbReference>
<dbReference type="InterPro" id="IPR029478">
    <property type="entry name" value="TM1586_NiRdase"/>
</dbReference>
<dbReference type="Pfam" id="PF00881">
    <property type="entry name" value="Nitroreductase"/>
    <property type="match status" value="1"/>
</dbReference>
<comment type="caution">
    <text evidence="5">The sequence shown here is derived from an EMBL/GenBank/DDBJ whole genome shotgun (WGS) entry which is preliminary data.</text>
</comment>
<comment type="similarity">
    <text evidence="1">Belongs to the nitroreductase family.</text>
</comment>
<protein>
    <submittedName>
        <fullName evidence="5">Nitroreductase family protein</fullName>
    </submittedName>
</protein>
<keyword evidence="6" id="KW-1185">Reference proteome</keyword>
<dbReference type="EMBL" id="JARFPL010000002">
    <property type="protein sequence ID" value="MDF0592194.1"/>
    <property type="molecule type" value="Genomic_DNA"/>
</dbReference>
<dbReference type="PANTHER" id="PTHR43673:SF10">
    <property type="entry name" value="NADH DEHYDROGENASE_NAD(P)H NITROREDUCTASE XCC3605-RELATED"/>
    <property type="match status" value="1"/>
</dbReference>
<dbReference type="SUPFAM" id="SSF55469">
    <property type="entry name" value="FMN-dependent nitroreductase-like"/>
    <property type="match status" value="1"/>
</dbReference>
<gene>
    <name evidence="5" type="ORF">P0O24_01160</name>
</gene>
<proteinExistence type="inferred from homology"/>
<keyword evidence="2" id="KW-0560">Oxidoreductase</keyword>
<evidence type="ECO:0000259" key="3">
    <source>
        <dbReference type="Pfam" id="PF00881"/>
    </source>
</evidence>
<name>A0ABT5XBV5_9EURY</name>